<dbReference type="InterPro" id="IPR003607">
    <property type="entry name" value="HD/PDEase_dom"/>
</dbReference>
<keyword evidence="4" id="KW-1185">Reference proteome</keyword>
<dbReference type="Gene3D" id="1.10.3550.10">
    <property type="entry name" value="eoxyguanosinetriphosphate triphosphohydrolase domain-like"/>
    <property type="match status" value="1"/>
</dbReference>
<dbReference type="InterPro" id="IPR050135">
    <property type="entry name" value="dGTPase-like"/>
</dbReference>
<dbReference type="InterPro" id="IPR027432">
    <property type="entry name" value="dGTP_triphosphohydrolase_C"/>
</dbReference>
<dbReference type="GO" id="GO:0006203">
    <property type="term" value="P:dGTP catabolic process"/>
    <property type="evidence" value="ECO:0007669"/>
    <property type="project" value="TreeGrafter"/>
</dbReference>
<dbReference type="Proteomes" id="UP000078228">
    <property type="component" value="Unassembled WGS sequence"/>
</dbReference>
<name>A0A198UPB4_MORCA</name>
<dbReference type="Gene3D" id="1.10.3410.10">
    <property type="entry name" value="putative deoxyguanosinetriphosphate triphosphohydrolase like domain"/>
    <property type="match status" value="1"/>
</dbReference>
<evidence type="ECO:0000259" key="2">
    <source>
        <dbReference type="SMART" id="SM00471"/>
    </source>
</evidence>
<dbReference type="RefSeq" id="WP_064610194.1">
    <property type="nucleotide sequence ID" value="NZ_LXHB01000028.1"/>
</dbReference>
<dbReference type="SUPFAM" id="SSF109604">
    <property type="entry name" value="HD-domain/PDEase-like"/>
    <property type="match status" value="1"/>
</dbReference>
<sequence length="456" mass="50684">MTTVSAQDWQDRLSTTRYSVINGEIRPKTTGGMDSIRSSFHVDYDRVVFSRAFRRLGRKTQVHPFAISDHTHNRLTHSVEVASVGRSIGNMVGAALQSANLLPHGYSPSNIGTVVQVACLAHDLGNPPFGHTGEAVLREWFNDPKHRIYLDALDDDKQRCDICTYEGNAHSLRTVLRLEMYQNQGGMRLTAASVGTLLKYPWESSNPSSDGGKFNFYQSEIPLVRQIATQLGLPKLGEDHWARHPLSYLMEAADDICYALLDLEDAVEMGLIDIEDFYKTVQNIDGIDKLKNIPNPEQRCGAMRGVTIGKAIESVSHAFMQHHDALMMGKFTDKDLLAVSDDAIKKTLQDAKQLAANKIFRHDSKIATEIAAFGCLSSILDLLIPAVYAHHQNQKTQTKYALALSLIGFDTQNKRSLYEDYMTVLDFICGLTDNTAARLAKDISGVSMGHDHGLNF</sequence>
<protein>
    <submittedName>
        <fullName evidence="3">Deoxyguanosinetriphosphate triphosphohydrolase</fullName>
        <ecNumber evidence="3">3.1.5.1</ecNumber>
    </submittedName>
</protein>
<dbReference type="EC" id="3.1.5.1" evidence="3"/>
<evidence type="ECO:0000256" key="1">
    <source>
        <dbReference type="ARBA" id="ARBA00022801"/>
    </source>
</evidence>
<dbReference type="EMBL" id="LXHC01000002">
    <property type="protein sequence ID" value="OAU98353.1"/>
    <property type="molecule type" value="Genomic_DNA"/>
</dbReference>
<dbReference type="NCBIfam" id="TIGR01353">
    <property type="entry name" value="dGTP_triPase"/>
    <property type="match status" value="1"/>
</dbReference>
<proteinExistence type="predicted"/>
<dbReference type="AlphaFoldDB" id="A0A198UPB4"/>
<dbReference type="PATRIC" id="fig|480.237.peg.1756"/>
<feature type="domain" description="HD/PDEase" evidence="2">
    <location>
        <begin position="70"/>
        <end position="268"/>
    </location>
</feature>
<dbReference type="PANTHER" id="PTHR11373:SF40">
    <property type="entry name" value="DEOXYGUANOSINETRIPHOSPHATE TRIPHOSPHOHYDROLASE-LIKE PROTEIN 2"/>
    <property type="match status" value="1"/>
</dbReference>
<reference evidence="3 4" key="1">
    <citation type="journal article" date="2016" name="Genome Biol. Evol.">
        <title>Comparative Genomic Analyses of the Moraxella catarrhalis Serosensitive and Seroresistant Lineages Demonstrate Their Independent Evolution.</title>
        <authorList>
            <person name="Earl J.P."/>
            <person name="de Vries S.P."/>
            <person name="Ahmed A."/>
            <person name="Powell E."/>
            <person name="Schultz M.P."/>
            <person name="Hermans P.W."/>
            <person name="Hill D.J."/>
            <person name="Zhou Z."/>
            <person name="Constantinidou C.I."/>
            <person name="Hu F.Z."/>
            <person name="Bootsma H.J."/>
            <person name="Ehrlich G.D."/>
        </authorList>
    </citation>
    <scope>NUCLEOTIDE SEQUENCE [LARGE SCALE GENOMIC DNA]</scope>
    <source>
        <strain evidence="3 4">Z7542</strain>
    </source>
</reference>
<dbReference type="PANTHER" id="PTHR11373">
    <property type="entry name" value="DEOXYNUCLEOSIDE TRIPHOSPHATE TRIPHOSPHOHYDROLASE"/>
    <property type="match status" value="1"/>
</dbReference>
<dbReference type="OrthoDB" id="9803619at2"/>
<dbReference type="Gene3D" id="1.10.3210.10">
    <property type="entry name" value="Hypothetical protein af1432"/>
    <property type="match status" value="1"/>
</dbReference>
<evidence type="ECO:0000313" key="4">
    <source>
        <dbReference type="Proteomes" id="UP000078228"/>
    </source>
</evidence>
<dbReference type="GO" id="GO:0008832">
    <property type="term" value="F:dGTPase activity"/>
    <property type="evidence" value="ECO:0007669"/>
    <property type="project" value="UniProtKB-EC"/>
</dbReference>
<comment type="caution">
    <text evidence="3">The sequence shown here is derived from an EMBL/GenBank/DDBJ whole genome shotgun (WGS) entry which is preliminary data.</text>
</comment>
<evidence type="ECO:0000313" key="3">
    <source>
        <dbReference type="EMBL" id="OAU98353.1"/>
    </source>
</evidence>
<keyword evidence="1 3" id="KW-0378">Hydrolase</keyword>
<dbReference type="NCBIfam" id="NF002205">
    <property type="entry name" value="PRK01096.1"/>
    <property type="match status" value="1"/>
</dbReference>
<dbReference type="Pfam" id="PF01966">
    <property type="entry name" value="HD"/>
    <property type="match status" value="1"/>
</dbReference>
<dbReference type="InterPro" id="IPR006674">
    <property type="entry name" value="HD_domain"/>
</dbReference>
<accession>A0A198UPB4</accession>
<organism evidence="3 4">
    <name type="scientific">Moraxella catarrhalis</name>
    <name type="common">Branhamella catarrhalis</name>
    <dbReference type="NCBI Taxonomy" id="480"/>
    <lineage>
        <taxon>Bacteria</taxon>
        <taxon>Pseudomonadati</taxon>
        <taxon>Pseudomonadota</taxon>
        <taxon>Gammaproteobacteria</taxon>
        <taxon>Moraxellales</taxon>
        <taxon>Moraxellaceae</taxon>
        <taxon>Moraxella</taxon>
    </lineage>
</organism>
<dbReference type="InterPro" id="IPR023293">
    <property type="entry name" value="dGTP_triP_hydro_central_sf"/>
</dbReference>
<gene>
    <name evidence="3" type="ORF">AO384_0114</name>
</gene>
<dbReference type="InterPro" id="IPR006261">
    <property type="entry name" value="dGTPase"/>
</dbReference>
<dbReference type="SMART" id="SM00471">
    <property type="entry name" value="HDc"/>
    <property type="match status" value="1"/>
</dbReference>